<keyword evidence="9" id="KW-1185">Reference proteome</keyword>
<dbReference type="Proteomes" id="UP000271573">
    <property type="component" value="Chromosome"/>
</dbReference>
<dbReference type="GO" id="GO:0005886">
    <property type="term" value="C:plasma membrane"/>
    <property type="evidence" value="ECO:0007669"/>
    <property type="project" value="UniProtKB-SubCell"/>
</dbReference>
<accession>A0A3G9IZ17</accession>
<evidence type="ECO:0000256" key="5">
    <source>
        <dbReference type="ARBA" id="ARBA00023136"/>
    </source>
</evidence>
<feature type="region of interest" description="Disordered" evidence="6">
    <location>
        <begin position="241"/>
        <end position="260"/>
    </location>
</feature>
<evidence type="ECO:0000256" key="6">
    <source>
        <dbReference type="SAM" id="MobiDB-lite"/>
    </source>
</evidence>
<evidence type="ECO:0000256" key="4">
    <source>
        <dbReference type="ARBA" id="ARBA00022989"/>
    </source>
</evidence>
<feature type="transmembrane region" description="Helical" evidence="7">
    <location>
        <begin position="106"/>
        <end position="129"/>
    </location>
</feature>
<dbReference type="AlphaFoldDB" id="A0A3G9IZ17"/>
<keyword evidence="4 7" id="KW-1133">Transmembrane helix</keyword>
<dbReference type="RefSeq" id="WP_125567078.1">
    <property type="nucleotide sequence ID" value="NZ_AP019307.1"/>
</dbReference>
<feature type="transmembrane region" description="Helical" evidence="7">
    <location>
        <begin position="171"/>
        <end position="193"/>
    </location>
</feature>
<keyword evidence="5 7" id="KW-0472">Membrane</keyword>
<evidence type="ECO:0000256" key="3">
    <source>
        <dbReference type="ARBA" id="ARBA00022692"/>
    </source>
</evidence>
<evidence type="ECO:0000313" key="9">
    <source>
        <dbReference type="Proteomes" id="UP000271573"/>
    </source>
</evidence>
<evidence type="ECO:0000256" key="1">
    <source>
        <dbReference type="ARBA" id="ARBA00004651"/>
    </source>
</evidence>
<proteinExistence type="predicted"/>
<sequence length="260" mass="27649">MTFAPLVAAVLVVLGSAYAVGWRRAALRGGWPVWRGLTFFLVALGGAVAVTMVDLPEHLWAVAVRLTLLIALVPVAYGLGDPVGLVRAAGFAGIDRVLRTPPIRVLTFPLVSAVLANVWLFVVFFTPVLGHAARSAFTMSVVELATLLVGLLVALPMLGVDMVPDWCTDPIRLLLAFVDGLIDAIPGIAVMSAPGAFGAGHYAAGSGRVAGQAMLALAEVVALPIFFIIFFRWAVNESRHDREEDDGDDTPITPWWIDGN</sequence>
<feature type="transmembrane region" description="Helical" evidence="7">
    <location>
        <begin position="60"/>
        <end position="79"/>
    </location>
</feature>
<reference evidence="8 9" key="1">
    <citation type="submission" date="2018-11" db="EMBL/GenBank/DDBJ databases">
        <title>Complete genome sequence of Nocardioides baekrokdamisoli strain KCTC 39748.</title>
        <authorList>
            <person name="Kang S.W."/>
            <person name="Lee K.C."/>
            <person name="Kim K.K."/>
            <person name="Kim J.S."/>
            <person name="Kim D.S."/>
            <person name="Ko S.H."/>
            <person name="Yang S.H."/>
            <person name="Shin Y.K."/>
            <person name="Lee J.S."/>
        </authorList>
    </citation>
    <scope>NUCLEOTIDE SEQUENCE [LARGE SCALE GENOMIC DNA]</scope>
    <source>
        <strain evidence="8 9">KCTC 39748</strain>
    </source>
</reference>
<feature type="transmembrane region" description="Helical" evidence="7">
    <location>
        <begin position="35"/>
        <end position="53"/>
    </location>
</feature>
<dbReference type="InterPro" id="IPR019108">
    <property type="entry name" value="Caa3_assmbl_CtaG-rel"/>
</dbReference>
<evidence type="ECO:0000256" key="2">
    <source>
        <dbReference type="ARBA" id="ARBA00022475"/>
    </source>
</evidence>
<dbReference type="EMBL" id="AP019307">
    <property type="protein sequence ID" value="BBH16578.1"/>
    <property type="molecule type" value="Genomic_DNA"/>
</dbReference>
<name>A0A3G9IZ17_9ACTN</name>
<comment type="subcellular location">
    <subcellularLocation>
        <location evidence="1">Cell membrane</location>
        <topology evidence="1">Multi-pass membrane protein</topology>
    </subcellularLocation>
</comment>
<dbReference type="OrthoDB" id="4528950at2"/>
<gene>
    <name evidence="8" type="ORF">Back2_08650</name>
</gene>
<evidence type="ECO:0000256" key="7">
    <source>
        <dbReference type="SAM" id="Phobius"/>
    </source>
</evidence>
<feature type="transmembrane region" description="Helical" evidence="7">
    <location>
        <begin position="214"/>
        <end position="235"/>
    </location>
</feature>
<protein>
    <recommendedName>
        <fullName evidence="10">Cytochrome c oxidase assembly protein</fullName>
    </recommendedName>
</protein>
<dbReference type="KEGG" id="nbe:Back2_08650"/>
<organism evidence="8 9">
    <name type="scientific">Nocardioides baekrokdamisoli</name>
    <dbReference type="NCBI Taxonomy" id="1804624"/>
    <lineage>
        <taxon>Bacteria</taxon>
        <taxon>Bacillati</taxon>
        <taxon>Actinomycetota</taxon>
        <taxon>Actinomycetes</taxon>
        <taxon>Propionibacteriales</taxon>
        <taxon>Nocardioidaceae</taxon>
        <taxon>Nocardioides</taxon>
    </lineage>
</organism>
<keyword evidence="2" id="KW-1003">Cell membrane</keyword>
<evidence type="ECO:0000313" key="8">
    <source>
        <dbReference type="EMBL" id="BBH16578.1"/>
    </source>
</evidence>
<keyword evidence="3 7" id="KW-0812">Transmembrane</keyword>
<evidence type="ECO:0008006" key="10">
    <source>
        <dbReference type="Google" id="ProtNLM"/>
    </source>
</evidence>
<dbReference type="Pfam" id="PF09678">
    <property type="entry name" value="Caa3_CtaG"/>
    <property type="match status" value="1"/>
</dbReference>
<feature type="transmembrane region" description="Helical" evidence="7">
    <location>
        <begin position="141"/>
        <end position="159"/>
    </location>
</feature>